<dbReference type="InterPro" id="IPR032013">
    <property type="entry name" value="DUF4795"/>
</dbReference>
<dbReference type="InParanoid" id="A0A6P9E1W6"/>
<sequence length="805" mass="91203">MPDPGPGPPASREPPQGSGTMSRSLSFVELINLAIGTPELGNVNFNALHLFLHSLVEHLRLQDLRREVSAEELEFIKPPPSSGASAATSATEALPAVQKSSSIFHQMQERITAIEKQLRFLNEPPDTVELLARSQGMGQPALDMWQMMQLKKKMELNEEGMTKAMNTLQDLLNSICSLKIATEGFQQELGQLKEEVAQINGEEMKERLLSLDKQARMMEEMKEQLGLVKERVSLSASASKVVSWSALCETLTGKTFEEEEDGREKEDGGKEEEDRSRVQEDRSRVQEDGSRVQEDRSRVQEDRSRVQEDRSRVQEDRSRVQEDRRGRAEEDRKGRAPEDRRGRAEEDRRGRAEEDRRGRAEEDRGREKTSREILAVLSQLPEKHEALLKHITQLEAQLKYPAGPAAFEMPPELKSLLERMETLQTQSQQGKESLQETLEQMEKLREQFENLQQGVERLSRSSTEMQIIRNLLHQLDVKKADKDSIQEEMNVKADKSALEAMVNHGQLQLATSQLSEMMQDLLQKMSLQDKDWQKALEKLFVDMDCKLDRLALDPVSRQLEEVWKFIKKYLSEGPRFDADSAAGFKKQLFERVKCISCDRPVTMMTGPHMITVRKATLKPRPVSASGYEYLFHQQKRDQDPSEMSGNPPLQTCWQCQAQQQACALKHLSRAQDFATLYPYGDPTAITYDNTEVDILGVNGVLYKGRVSSHAAERTFALQKEFAALKIPRPPTGVRMERVRSAFADISAVPYPPSILRRVGSAIANSNQRPQQLSCDPVDRTVIGATLSESHVQNERDVPGLGSRSF</sequence>
<name>A0A6P9E1W6_PANGU</name>
<protein>
    <submittedName>
        <fullName evidence="5">Uncharacterized protein C16orf96 homolog</fullName>
    </submittedName>
</protein>
<organism evidence="4 5">
    <name type="scientific">Pantherophis guttatus</name>
    <name type="common">Corn snake</name>
    <name type="synonym">Elaphe guttata</name>
    <dbReference type="NCBI Taxonomy" id="94885"/>
    <lineage>
        <taxon>Eukaryota</taxon>
        <taxon>Metazoa</taxon>
        <taxon>Chordata</taxon>
        <taxon>Craniata</taxon>
        <taxon>Vertebrata</taxon>
        <taxon>Euteleostomi</taxon>
        <taxon>Lepidosauria</taxon>
        <taxon>Squamata</taxon>
        <taxon>Bifurcata</taxon>
        <taxon>Unidentata</taxon>
        <taxon>Episquamata</taxon>
        <taxon>Toxicofera</taxon>
        <taxon>Serpentes</taxon>
        <taxon>Colubroidea</taxon>
        <taxon>Colubridae</taxon>
        <taxon>Colubrinae</taxon>
        <taxon>Pantherophis</taxon>
    </lineage>
</organism>
<evidence type="ECO:0000313" key="4">
    <source>
        <dbReference type="Proteomes" id="UP001652622"/>
    </source>
</evidence>
<reference evidence="5" key="1">
    <citation type="submission" date="2025-08" db="UniProtKB">
        <authorList>
            <consortium name="RefSeq"/>
        </authorList>
    </citation>
    <scope>IDENTIFICATION</scope>
    <source>
        <tissue evidence="5">Blood</tissue>
    </source>
</reference>
<evidence type="ECO:0000256" key="1">
    <source>
        <dbReference type="SAM" id="Coils"/>
    </source>
</evidence>
<dbReference type="AlphaFoldDB" id="A0A6P9E1W6"/>
<feature type="region of interest" description="Disordered" evidence="2">
    <location>
        <begin position="1"/>
        <end position="22"/>
    </location>
</feature>
<dbReference type="Proteomes" id="UP001652622">
    <property type="component" value="Unplaced"/>
</dbReference>
<keyword evidence="1" id="KW-0175">Coiled coil</keyword>
<dbReference type="PANTHER" id="PTHR47080">
    <property type="entry name" value="CHROMOSOME 16 OPEN READING FRAME 96"/>
    <property type="match status" value="1"/>
</dbReference>
<feature type="domain" description="DUF4795" evidence="3">
    <location>
        <begin position="425"/>
        <end position="622"/>
    </location>
</feature>
<feature type="compositionally biased region" description="Pro residues" evidence="2">
    <location>
        <begin position="1"/>
        <end position="12"/>
    </location>
</feature>
<evidence type="ECO:0000313" key="5">
    <source>
        <dbReference type="RefSeq" id="XP_034297310.2"/>
    </source>
</evidence>
<feature type="coiled-coil region" evidence="1">
    <location>
        <begin position="182"/>
        <end position="231"/>
    </location>
</feature>
<accession>A0A6P9E1W6</accession>
<evidence type="ECO:0000256" key="2">
    <source>
        <dbReference type="SAM" id="MobiDB-lite"/>
    </source>
</evidence>
<dbReference type="Pfam" id="PF16043">
    <property type="entry name" value="DUF4795"/>
    <property type="match status" value="1"/>
</dbReference>
<proteinExistence type="predicted"/>
<gene>
    <name evidence="5" type="primary">CUNH16orf96</name>
</gene>
<feature type="region of interest" description="Disordered" evidence="2">
    <location>
        <begin position="255"/>
        <end position="370"/>
    </location>
</feature>
<feature type="compositionally biased region" description="Basic and acidic residues" evidence="2">
    <location>
        <begin position="262"/>
        <end position="370"/>
    </location>
</feature>
<dbReference type="KEGG" id="pgut:117679465"/>
<feature type="coiled-coil region" evidence="1">
    <location>
        <begin position="427"/>
        <end position="488"/>
    </location>
</feature>
<dbReference type="RefSeq" id="XP_034297310.2">
    <property type="nucleotide sequence ID" value="XM_034441419.2"/>
</dbReference>
<evidence type="ECO:0000259" key="3">
    <source>
        <dbReference type="Pfam" id="PF16043"/>
    </source>
</evidence>
<dbReference type="PANTHER" id="PTHR47080:SF1">
    <property type="entry name" value="CHROMOSOME 16 OPEN READING FRAME 96"/>
    <property type="match status" value="1"/>
</dbReference>
<dbReference type="GeneID" id="117679465"/>
<keyword evidence="4" id="KW-1185">Reference proteome</keyword>